<proteinExistence type="predicted"/>
<keyword evidence="5" id="KW-0472">Membrane</keyword>
<dbReference type="AlphaFoldDB" id="A0A512C5Q7"/>
<keyword evidence="3" id="KW-0328">Glycosyltransferase</keyword>
<evidence type="ECO:0000313" key="7">
    <source>
        <dbReference type="Proteomes" id="UP000321301"/>
    </source>
</evidence>
<protein>
    <recommendedName>
        <fullName evidence="8">4-alpha-L-fucosyltransferase</fullName>
    </recommendedName>
</protein>
<evidence type="ECO:0000256" key="2">
    <source>
        <dbReference type="ARBA" id="ARBA00022519"/>
    </source>
</evidence>
<keyword evidence="7" id="KW-1185">Reference proteome</keyword>
<evidence type="ECO:0000256" key="4">
    <source>
        <dbReference type="ARBA" id="ARBA00022679"/>
    </source>
</evidence>
<sequence>MKIILHLVEDKKFLQASINKFSIDPSIRNIFISIGKLKYDKKGSTIIISLPTIVINKFIRFIHFFVRGVVIHGFGNSFFNVQFNKIHNKVKILGIFWGFDLYSINGSKEDFLMPETIKMNRGSHNFSKKFGEKKFIEFINQRIDFVSTIVPSENKILNSHFPKANFKFTWFSYFDLENDVLNGIQNKKLVFSGQNILYGNNSSLWNNHIDGIEEIKSFKFNFDKIICPLSYSGSVEYRQKVIEVFSNEFKNKFRPLTSFLKYSDYLQLLLSCPYVFFNSKRQIGLGNLLFSIYLGSVVILNSNNPLFHFFLSNGIKVFSIEEAQSSESFELDISKNRENLGLLFNEEALKERSLQVIQNLIEE</sequence>
<dbReference type="InterPro" id="IPR009993">
    <property type="entry name" value="WecF"/>
</dbReference>
<reference evidence="6 7" key="1">
    <citation type="submission" date="2019-07" db="EMBL/GenBank/DDBJ databases">
        <title>Whole genome shotgun sequence of Cyclobacterium qasimii NBRC 106168.</title>
        <authorList>
            <person name="Hosoyama A."/>
            <person name="Uohara A."/>
            <person name="Ohji S."/>
            <person name="Ichikawa N."/>
        </authorList>
    </citation>
    <scope>NUCLEOTIDE SEQUENCE [LARGE SCALE GENOMIC DNA]</scope>
    <source>
        <strain evidence="6 7">NBRC 106168</strain>
    </source>
</reference>
<keyword evidence="1" id="KW-1003">Cell membrane</keyword>
<evidence type="ECO:0000256" key="3">
    <source>
        <dbReference type="ARBA" id="ARBA00022676"/>
    </source>
</evidence>
<evidence type="ECO:0000256" key="5">
    <source>
        <dbReference type="ARBA" id="ARBA00023136"/>
    </source>
</evidence>
<dbReference type="EMBL" id="BJYV01000001">
    <property type="protein sequence ID" value="GEO19531.1"/>
    <property type="molecule type" value="Genomic_DNA"/>
</dbReference>
<evidence type="ECO:0008006" key="8">
    <source>
        <dbReference type="Google" id="ProtNLM"/>
    </source>
</evidence>
<keyword evidence="4" id="KW-0808">Transferase</keyword>
<gene>
    <name evidence="6" type="ORF">CQA01_00650</name>
</gene>
<accession>A0A512C5Q7</accession>
<name>A0A512C5Q7_9BACT</name>
<dbReference type="Proteomes" id="UP000321301">
    <property type="component" value="Unassembled WGS sequence"/>
</dbReference>
<dbReference type="RefSeq" id="WP_146946847.1">
    <property type="nucleotide sequence ID" value="NZ_BJYV01000001.1"/>
</dbReference>
<dbReference type="Pfam" id="PF07429">
    <property type="entry name" value="Glyco_transf_56"/>
    <property type="match status" value="1"/>
</dbReference>
<evidence type="ECO:0000256" key="1">
    <source>
        <dbReference type="ARBA" id="ARBA00022475"/>
    </source>
</evidence>
<evidence type="ECO:0000313" key="6">
    <source>
        <dbReference type="EMBL" id="GEO19531.1"/>
    </source>
</evidence>
<dbReference type="GO" id="GO:0009246">
    <property type="term" value="P:enterobacterial common antigen biosynthetic process"/>
    <property type="evidence" value="ECO:0007669"/>
    <property type="project" value="InterPro"/>
</dbReference>
<comment type="caution">
    <text evidence="6">The sequence shown here is derived from an EMBL/GenBank/DDBJ whole genome shotgun (WGS) entry which is preliminary data.</text>
</comment>
<organism evidence="6 7">
    <name type="scientific">Cyclobacterium qasimii</name>
    <dbReference type="NCBI Taxonomy" id="1350429"/>
    <lineage>
        <taxon>Bacteria</taxon>
        <taxon>Pseudomonadati</taxon>
        <taxon>Bacteroidota</taxon>
        <taxon>Cytophagia</taxon>
        <taxon>Cytophagales</taxon>
        <taxon>Cyclobacteriaceae</taxon>
        <taxon>Cyclobacterium</taxon>
    </lineage>
</organism>
<dbReference type="GO" id="GO:0008417">
    <property type="term" value="F:fucosyltransferase activity"/>
    <property type="evidence" value="ECO:0007669"/>
    <property type="project" value="InterPro"/>
</dbReference>
<keyword evidence="2" id="KW-0997">Cell inner membrane</keyword>